<dbReference type="OrthoDB" id="1476984at2759"/>
<accession>A0A9J5X5U3</accession>
<dbReference type="InterPro" id="IPR000887">
    <property type="entry name" value="Aldlse_KDPG_KHG"/>
</dbReference>
<sequence length="80" mass="8791">MTPMEVYPISALGGVGYISALKEPFSHIPMCQFFIRGSLARKHLIGQYIGQGAASASAVVLSDAVFDIEAMSQWNFYKIY</sequence>
<comment type="caution">
    <text evidence="6">The sequence shown here is derived from an EMBL/GenBank/DDBJ whole genome shotgun (WGS) entry which is preliminary data.</text>
</comment>
<evidence type="ECO:0000256" key="3">
    <source>
        <dbReference type="ARBA" id="ARBA00011233"/>
    </source>
</evidence>
<evidence type="ECO:0000256" key="4">
    <source>
        <dbReference type="ARBA" id="ARBA00023239"/>
    </source>
</evidence>
<keyword evidence="4" id="KW-0456">Lyase</keyword>
<dbReference type="Gene3D" id="3.20.20.70">
    <property type="entry name" value="Aldolase class I"/>
    <property type="match status" value="1"/>
</dbReference>
<dbReference type="PANTHER" id="PTHR30246">
    <property type="entry name" value="2-KETO-3-DEOXY-6-PHOSPHOGLUCONATE ALDOLASE"/>
    <property type="match status" value="1"/>
</dbReference>
<proteinExistence type="inferred from homology"/>
<name>A0A9J5X5U3_SOLCO</name>
<evidence type="ECO:0000256" key="1">
    <source>
        <dbReference type="ARBA" id="ARBA00004761"/>
    </source>
</evidence>
<evidence type="ECO:0000313" key="7">
    <source>
        <dbReference type="Proteomes" id="UP000824120"/>
    </source>
</evidence>
<comment type="similarity">
    <text evidence="2">Belongs to the KHG/KDPG aldolase family.</text>
</comment>
<gene>
    <name evidence="6" type="ORF">H5410_053885</name>
</gene>
<reference evidence="6 7" key="1">
    <citation type="submission" date="2020-09" db="EMBL/GenBank/DDBJ databases">
        <title>De no assembly of potato wild relative species, Solanum commersonii.</title>
        <authorList>
            <person name="Cho K."/>
        </authorList>
    </citation>
    <scope>NUCLEOTIDE SEQUENCE [LARGE SCALE GENOMIC DNA]</scope>
    <source>
        <strain evidence="6">LZ3.2</strain>
        <tissue evidence="6">Leaf</tissue>
    </source>
</reference>
<organism evidence="6 7">
    <name type="scientific">Solanum commersonii</name>
    <name type="common">Commerson's wild potato</name>
    <name type="synonym">Commerson's nightshade</name>
    <dbReference type="NCBI Taxonomy" id="4109"/>
    <lineage>
        <taxon>Eukaryota</taxon>
        <taxon>Viridiplantae</taxon>
        <taxon>Streptophyta</taxon>
        <taxon>Embryophyta</taxon>
        <taxon>Tracheophyta</taxon>
        <taxon>Spermatophyta</taxon>
        <taxon>Magnoliopsida</taxon>
        <taxon>eudicotyledons</taxon>
        <taxon>Gunneridae</taxon>
        <taxon>Pentapetalae</taxon>
        <taxon>asterids</taxon>
        <taxon>lamiids</taxon>
        <taxon>Solanales</taxon>
        <taxon>Solanaceae</taxon>
        <taxon>Solanoideae</taxon>
        <taxon>Solaneae</taxon>
        <taxon>Solanum</taxon>
    </lineage>
</organism>
<dbReference type="Proteomes" id="UP000824120">
    <property type="component" value="Chromosome 10"/>
</dbReference>
<comment type="subunit">
    <text evidence="3">Homotrimer.</text>
</comment>
<evidence type="ECO:0000313" key="6">
    <source>
        <dbReference type="EMBL" id="KAG5583258.1"/>
    </source>
</evidence>
<protein>
    <submittedName>
        <fullName evidence="6">Uncharacterized protein</fullName>
    </submittedName>
</protein>
<dbReference type="InterPro" id="IPR013785">
    <property type="entry name" value="Aldolase_TIM"/>
</dbReference>
<evidence type="ECO:0000256" key="5">
    <source>
        <dbReference type="ARBA" id="ARBA00023277"/>
    </source>
</evidence>
<comment type="pathway">
    <text evidence="1">Carbohydrate acid metabolism.</text>
</comment>
<dbReference type="EMBL" id="JACXVP010000010">
    <property type="protein sequence ID" value="KAG5583258.1"/>
    <property type="molecule type" value="Genomic_DNA"/>
</dbReference>
<evidence type="ECO:0000256" key="2">
    <source>
        <dbReference type="ARBA" id="ARBA00006906"/>
    </source>
</evidence>
<dbReference type="GO" id="GO:0016829">
    <property type="term" value="F:lyase activity"/>
    <property type="evidence" value="ECO:0007669"/>
    <property type="project" value="UniProtKB-KW"/>
</dbReference>
<keyword evidence="5" id="KW-0119">Carbohydrate metabolism</keyword>
<dbReference type="PANTHER" id="PTHR30246:SF1">
    <property type="entry name" value="2-DEHYDRO-3-DEOXY-6-PHOSPHOGALACTONATE ALDOLASE-RELATED"/>
    <property type="match status" value="1"/>
</dbReference>
<dbReference type="AlphaFoldDB" id="A0A9J5X5U3"/>
<keyword evidence="7" id="KW-1185">Reference proteome</keyword>